<dbReference type="EMBL" id="CP117167">
    <property type="protein sequence ID" value="WCT13710.1"/>
    <property type="molecule type" value="Genomic_DNA"/>
</dbReference>
<dbReference type="RefSeq" id="WP_273632017.1">
    <property type="nucleotide sequence ID" value="NZ_CP117167.1"/>
</dbReference>
<dbReference type="Proteomes" id="UP001216139">
    <property type="component" value="Chromosome"/>
</dbReference>
<reference evidence="1 2" key="1">
    <citation type="submission" date="2023-02" db="EMBL/GenBank/DDBJ databases">
        <title>Genome sequence of Mucilaginibacter jinjuensis strain KACC 16571.</title>
        <authorList>
            <person name="Kim S."/>
            <person name="Heo J."/>
            <person name="Kwon S.-W."/>
        </authorList>
    </citation>
    <scope>NUCLEOTIDE SEQUENCE [LARGE SCALE GENOMIC DNA]</scope>
    <source>
        <strain evidence="1 2">KACC 16571</strain>
    </source>
</reference>
<name>A0ABY7TB28_9SPHI</name>
<organism evidence="1 2">
    <name type="scientific">Mucilaginibacter jinjuensis</name>
    <dbReference type="NCBI Taxonomy" id="1176721"/>
    <lineage>
        <taxon>Bacteria</taxon>
        <taxon>Pseudomonadati</taxon>
        <taxon>Bacteroidota</taxon>
        <taxon>Sphingobacteriia</taxon>
        <taxon>Sphingobacteriales</taxon>
        <taxon>Sphingobacteriaceae</taxon>
        <taxon>Mucilaginibacter</taxon>
    </lineage>
</organism>
<gene>
    <name evidence="1" type="ORF">PQO05_07150</name>
</gene>
<evidence type="ECO:0008006" key="3">
    <source>
        <dbReference type="Google" id="ProtNLM"/>
    </source>
</evidence>
<evidence type="ECO:0000313" key="1">
    <source>
        <dbReference type="EMBL" id="WCT13710.1"/>
    </source>
</evidence>
<protein>
    <recommendedName>
        <fullName evidence="3">Lipoprotein</fullName>
    </recommendedName>
</protein>
<proteinExistence type="predicted"/>
<evidence type="ECO:0000313" key="2">
    <source>
        <dbReference type="Proteomes" id="UP001216139"/>
    </source>
</evidence>
<accession>A0ABY7TB28</accession>
<keyword evidence="2" id="KW-1185">Reference proteome</keyword>
<dbReference type="PROSITE" id="PS51257">
    <property type="entry name" value="PROKAR_LIPOPROTEIN"/>
    <property type="match status" value="1"/>
</dbReference>
<sequence>MKNIRLLSGVILLAAVSACNKYDHDYRRPDVDPMQSTGGNAATIMGSSLAKDANGIVNLVADVTLDAQSMVSAHSACGTIKSDSTSKQSAAGASTTYNYVTKSNLTVLCNSSNQADSALNVATYTGTFSNASLTSSNSGSSTFNIGGILAAATNYTVDGEYKRTGNYQYNTGAKNTTTSSTDIVLNKLLVSKPYRGIVGGTATFTITGTNSTSTTASGNYSYTGTLTFNNTNYAQLTLNGTNYKVNLITGAVTAA</sequence>